<evidence type="ECO:0000256" key="1">
    <source>
        <dbReference type="SAM" id="MobiDB-lite"/>
    </source>
</evidence>
<proteinExistence type="predicted"/>
<reference evidence="3" key="1">
    <citation type="journal article" date="2020" name="Stud. Mycol.">
        <title>101 Dothideomycetes genomes: A test case for predicting lifestyles and emergence of pathogens.</title>
        <authorList>
            <person name="Haridas S."/>
            <person name="Albert R."/>
            <person name="Binder M."/>
            <person name="Bloem J."/>
            <person name="LaButti K."/>
            <person name="Salamov A."/>
            <person name="Andreopoulos B."/>
            <person name="Baker S."/>
            <person name="Barry K."/>
            <person name="Bills G."/>
            <person name="Bluhm B."/>
            <person name="Cannon C."/>
            <person name="Castanera R."/>
            <person name="Culley D."/>
            <person name="Daum C."/>
            <person name="Ezra D."/>
            <person name="Gonzalez J."/>
            <person name="Henrissat B."/>
            <person name="Kuo A."/>
            <person name="Liang C."/>
            <person name="Lipzen A."/>
            <person name="Lutzoni F."/>
            <person name="Magnuson J."/>
            <person name="Mondo S."/>
            <person name="Nolan M."/>
            <person name="Ohm R."/>
            <person name="Pangilinan J."/>
            <person name="Park H.-J."/>
            <person name="Ramirez L."/>
            <person name="Alfaro M."/>
            <person name="Sun H."/>
            <person name="Tritt A."/>
            <person name="Yoshinaga Y."/>
            <person name="Zwiers L.-H."/>
            <person name="Turgeon B."/>
            <person name="Goodwin S."/>
            <person name="Spatafora J."/>
            <person name="Crous P."/>
            <person name="Grigoriev I."/>
        </authorList>
    </citation>
    <scope>NUCLEOTIDE SEQUENCE [LARGE SCALE GENOMIC DNA]</scope>
    <source>
        <strain evidence="3">CBS 304.66</strain>
    </source>
</reference>
<keyword evidence="3" id="KW-1185">Reference proteome</keyword>
<sequence>MALVAEAEGRMVRMQLLQAKLNSDGQPALLSEAPTPAPSAGLDAVPGMLPLVRSPGRLALRGEGMTNGCARMVFVWAHMPFNERATYAIAWPDPMMDKVPLVRPPVNRARGRPEQSRDVLISLPMGHGLGARGTYDPNPATIRSPQLTDLGNGDAASVSPWFIACSPSRAVPAAKLECRCLARRMPRSSCFLAAAAGRKDGRVTVCHRRSLLDVPYNSMEGTQAEEACRRPKPSTSGECLAEDIHGPTVCPGQARPAPSGARPRDTCKHLA</sequence>
<accession>A0A9P4MXH0</accession>
<feature type="compositionally biased region" description="Basic and acidic residues" evidence="1">
    <location>
        <begin position="262"/>
        <end position="271"/>
    </location>
</feature>
<organism evidence="2 3">
    <name type="scientific">Lojkania enalia</name>
    <dbReference type="NCBI Taxonomy" id="147567"/>
    <lineage>
        <taxon>Eukaryota</taxon>
        <taxon>Fungi</taxon>
        <taxon>Dikarya</taxon>
        <taxon>Ascomycota</taxon>
        <taxon>Pezizomycotina</taxon>
        <taxon>Dothideomycetes</taxon>
        <taxon>Pleosporomycetidae</taxon>
        <taxon>Pleosporales</taxon>
        <taxon>Pleosporales incertae sedis</taxon>
        <taxon>Lojkania</taxon>
    </lineage>
</organism>
<gene>
    <name evidence="2" type="ORF">CC78DRAFT_621960</name>
</gene>
<feature type="region of interest" description="Disordered" evidence="1">
    <location>
        <begin position="248"/>
        <end position="271"/>
    </location>
</feature>
<protein>
    <submittedName>
        <fullName evidence="2">Uncharacterized protein</fullName>
    </submittedName>
</protein>
<dbReference type="Proteomes" id="UP000800093">
    <property type="component" value="Unassembled WGS sequence"/>
</dbReference>
<evidence type="ECO:0000313" key="2">
    <source>
        <dbReference type="EMBL" id="KAF2258237.1"/>
    </source>
</evidence>
<dbReference type="EMBL" id="ML986774">
    <property type="protein sequence ID" value="KAF2258237.1"/>
    <property type="molecule type" value="Genomic_DNA"/>
</dbReference>
<name>A0A9P4MXH0_9PLEO</name>
<evidence type="ECO:0000313" key="3">
    <source>
        <dbReference type="Proteomes" id="UP000800093"/>
    </source>
</evidence>
<comment type="caution">
    <text evidence="2">The sequence shown here is derived from an EMBL/GenBank/DDBJ whole genome shotgun (WGS) entry which is preliminary data.</text>
</comment>
<dbReference type="AlphaFoldDB" id="A0A9P4MXH0"/>